<reference evidence="1" key="2">
    <citation type="journal article" date="2022" name="Elife">
        <title>Obligate sexual reproduction of a homothallic fungus closely related to the Cryptococcus pathogenic species complex.</title>
        <authorList>
            <person name="Passer A.R."/>
            <person name="Clancey S.A."/>
            <person name="Shea T."/>
            <person name="David-Palma M."/>
            <person name="Averette A.F."/>
            <person name="Boekhout T."/>
            <person name="Porcel B.M."/>
            <person name="Nowrousian M."/>
            <person name="Cuomo C.A."/>
            <person name="Sun S."/>
            <person name="Heitman J."/>
            <person name="Coelho M.A."/>
        </authorList>
    </citation>
    <scope>NUCLEOTIDE SEQUENCE</scope>
    <source>
        <strain evidence="1">CBS 7841</strain>
    </source>
</reference>
<evidence type="ECO:0000313" key="1">
    <source>
        <dbReference type="EMBL" id="WVN86243.1"/>
    </source>
</evidence>
<name>A0AAJ8JPU8_9TREE</name>
<protein>
    <submittedName>
        <fullName evidence="1">Uncharacterized protein</fullName>
    </submittedName>
</protein>
<proteinExistence type="predicted"/>
<dbReference type="PANTHER" id="PTHR43991:SF9">
    <property type="entry name" value="DUF2415 DOMAIN-CONTAINING PROTEIN"/>
    <property type="match status" value="1"/>
</dbReference>
<dbReference type="AlphaFoldDB" id="A0AAJ8JPU8"/>
<organism evidence="1 2">
    <name type="scientific">Cryptococcus depauperatus CBS 7841</name>
    <dbReference type="NCBI Taxonomy" id="1295531"/>
    <lineage>
        <taxon>Eukaryota</taxon>
        <taxon>Fungi</taxon>
        <taxon>Dikarya</taxon>
        <taxon>Basidiomycota</taxon>
        <taxon>Agaricomycotina</taxon>
        <taxon>Tremellomycetes</taxon>
        <taxon>Tremellales</taxon>
        <taxon>Cryptococcaceae</taxon>
        <taxon>Cryptococcus</taxon>
    </lineage>
</organism>
<accession>A0AAJ8JPU8</accession>
<sequence length="144" mass="16263">MIEKKLLRIARDPPSILGSTKLADFSLRPTTVKPIKTTIIHPQLRDLILQLSRGKVFYPRGTTVEGIRWMPQERDDNQPRAVGKNDEGDRRTAFKLDFAPNCLVANETIFACGGQHGELFVTDLPEPYFCASRSYRPSPNPILL</sequence>
<reference evidence="1" key="1">
    <citation type="submission" date="2016-06" db="EMBL/GenBank/DDBJ databases">
        <authorList>
            <person name="Cuomo C."/>
            <person name="Litvintseva A."/>
            <person name="Heitman J."/>
            <person name="Chen Y."/>
            <person name="Sun S."/>
            <person name="Springer D."/>
            <person name="Dromer F."/>
            <person name="Young S."/>
            <person name="Zeng Q."/>
            <person name="Chapman S."/>
            <person name="Gujja S."/>
            <person name="Saif S."/>
            <person name="Birren B."/>
        </authorList>
    </citation>
    <scope>NUCLEOTIDE SEQUENCE</scope>
    <source>
        <strain evidence="1">CBS 7841</strain>
    </source>
</reference>
<gene>
    <name evidence="1" type="ORF">L203_101404</name>
</gene>
<dbReference type="GeneID" id="91085617"/>
<dbReference type="EMBL" id="CP143785">
    <property type="protein sequence ID" value="WVN86243.1"/>
    <property type="molecule type" value="Genomic_DNA"/>
</dbReference>
<dbReference type="RefSeq" id="XP_066066943.1">
    <property type="nucleotide sequence ID" value="XM_066210846.1"/>
</dbReference>
<dbReference type="KEGG" id="cdep:91085617"/>
<dbReference type="Proteomes" id="UP000094043">
    <property type="component" value="Chromosome 2"/>
</dbReference>
<evidence type="ECO:0000313" key="2">
    <source>
        <dbReference type="Proteomes" id="UP000094043"/>
    </source>
</evidence>
<dbReference type="PANTHER" id="PTHR43991">
    <property type="entry name" value="WD REPEAT PROTEIN (AFU_ORTHOLOGUE AFUA_8G05640)-RELATED"/>
    <property type="match status" value="1"/>
</dbReference>
<reference evidence="1" key="3">
    <citation type="submission" date="2024-01" db="EMBL/GenBank/DDBJ databases">
        <authorList>
            <person name="Coelho M.A."/>
            <person name="David-Palma M."/>
            <person name="Shea T."/>
            <person name="Sun S."/>
            <person name="Cuomo C.A."/>
            <person name="Heitman J."/>
        </authorList>
    </citation>
    <scope>NUCLEOTIDE SEQUENCE</scope>
    <source>
        <strain evidence="1">CBS 7841</strain>
    </source>
</reference>
<keyword evidence="2" id="KW-1185">Reference proteome</keyword>